<organism evidence="1 2">
    <name type="scientific">Caligus rogercresseyi</name>
    <name type="common">Sea louse</name>
    <dbReference type="NCBI Taxonomy" id="217165"/>
    <lineage>
        <taxon>Eukaryota</taxon>
        <taxon>Metazoa</taxon>
        <taxon>Ecdysozoa</taxon>
        <taxon>Arthropoda</taxon>
        <taxon>Crustacea</taxon>
        <taxon>Multicrustacea</taxon>
        <taxon>Hexanauplia</taxon>
        <taxon>Copepoda</taxon>
        <taxon>Siphonostomatoida</taxon>
        <taxon>Caligidae</taxon>
        <taxon>Caligus</taxon>
    </lineage>
</organism>
<keyword evidence="2" id="KW-1185">Reference proteome</keyword>
<dbReference type="AlphaFoldDB" id="A0A7T8QVN7"/>
<sequence>MPTCSLNIKDFQIKKKKKIPREICARLDAPIKEGEILQFLQSFNKKTKLQALRYSRHVHR</sequence>
<evidence type="ECO:0000313" key="1">
    <source>
        <dbReference type="EMBL" id="QQP56736.1"/>
    </source>
</evidence>
<reference evidence="2" key="1">
    <citation type="submission" date="2021-01" db="EMBL/GenBank/DDBJ databases">
        <title>Caligus Genome Assembly.</title>
        <authorList>
            <person name="Gallardo-Escarate C."/>
        </authorList>
    </citation>
    <scope>NUCLEOTIDE SEQUENCE [LARGE SCALE GENOMIC DNA]</scope>
</reference>
<dbReference type="EMBL" id="CP045890">
    <property type="protein sequence ID" value="QQP56736.1"/>
    <property type="molecule type" value="Genomic_DNA"/>
</dbReference>
<proteinExistence type="predicted"/>
<gene>
    <name evidence="1" type="ORF">FKW44_001494</name>
</gene>
<name>A0A7T8QVN7_CALRO</name>
<protein>
    <submittedName>
        <fullName evidence="1">Uncharacterized protein</fullName>
    </submittedName>
</protein>
<dbReference type="Proteomes" id="UP000595437">
    <property type="component" value="Chromosome 1"/>
</dbReference>
<evidence type="ECO:0000313" key="2">
    <source>
        <dbReference type="Proteomes" id="UP000595437"/>
    </source>
</evidence>
<accession>A0A7T8QVN7</accession>